<dbReference type="InterPro" id="IPR029030">
    <property type="entry name" value="Caspase-like_dom_sf"/>
</dbReference>
<comment type="caution">
    <text evidence="2">The sequence shown here is derived from an EMBL/GenBank/DDBJ whole genome shotgun (WGS) entry which is preliminary data.</text>
</comment>
<dbReference type="Gene3D" id="3.40.50.1460">
    <property type="match status" value="1"/>
</dbReference>
<reference evidence="2" key="1">
    <citation type="submission" date="2021-01" db="EMBL/GenBank/DDBJ databases">
        <title>Whole genome shotgun sequence of Actinoplanes nipponensis NBRC 14063.</title>
        <authorList>
            <person name="Komaki H."/>
            <person name="Tamura T."/>
        </authorList>
    </citation>
    <scope>NUCLEOTIDE SEQUENCE</scope>
    <source>
        <strain evidence="2">NBRC 14063</strain>
    </source>
</reference>
<protein>
    <recommendedName>
        <fullName evidence="1">Peptidase C14 caspase domain-containing protein</fullName>
    </recommendedName>
</protein>
<proteinExistence type="predicted"/>
<dbReference type="GO" id="GO:0004197">
    <property type="term" value="F:cysteine-type endopeptidase activity"/>
    <property type="evidence" value="ECO:0007669"/>
    <property type="project" value="InterPro"/>
</dbReference>
<feature type="domain" description="Peptidase C14 caspase" evidence="1">
    <location>
        <begin position="2"/>
        <end position="184"/>
    </location>
</feature>
<gene>
    <name evidence="2" type="ORF">Ani05nite_45290</name>
</gene>
<evidence type="ECO:0000259" key="1">
    <source>
        <dbReference type="Pfam" id="PF00656"/>
    </source>
</evidence>
<evidence type="ECO:0000313" key="2">
    <source>
        <dbReference type="EMBL" id="GIE50995.1"/>
    </source>
</evidence>
<dbReference type="InterPro" id="IPR011600">
    <property type="entry name" value="Pept_C14_caspase"/>
</dbReference>
<accession>A0A919JKG7</accession>
<dbReference type="EMBL" id="BOMQ01000053">
    <property type="protein sequence ID" value="GIE50995.1"/>
    <property type="molecule type" value="Genomic_DNA"/>
</dbReference>
<dbReference type="SUPFAM" id="SSF52129">
    <property type="entry name" value="Caspase-like"/>
    <property type="match status" value="1"/>
</dbReference>
<dbReference type="Proteomes" id="UP000647172">
    <property type="component" value="Unassembled WGS sequence"/>
</dbReference>
<dbReference type="RefSeq" id="WP_203771122.1">
    <property type="nucleotide sequence ID" value="NZ_BAAAYJ010000062.1"/>
</dbReference>
<dbReference type="GO" id="GO:0006508">
    <property type="term" value="P:proteolysis"/>
    <property type="evidence" value="ECO:0007669"/>
    <property type="project" value="InterPro"/>
</dbReference>
<name>A0A919JKG7_9ACTN</name>
<dbReference type="Pfam" id="PF00656">
    <property type="entry name" value="Peptidase_C14"/>
    <property type="match status" value="1"/>
</dbReference>
<organism evidence="2 3">
    <name type="scientific">Actinoplanes nipponensis</name>
    <dbReference type="NCBI Taxonomy" id="135950"/>
    <lineage>
        <taxon>Bacteria</taxon>
        <taxon>Bacillati</taxon>
        <taxon>Actinomycetota</taxon>
        <taxon>Actinomycetes</taxon>
        <taxon>Micromonosporales</taxon>
        <taxon>Micromonosporaceae</taxon>
        <taxon>Actinoplanes</taxon>
    </lineage>
</organism>
<evidence type="ECO:0000313" key="3">
    <source>
        <dbReference type="Proteomes" id="UP000647172"/>
    </source>
</evidence>
<dbReference type="AlphaFoldDB" id="A0A919JKG7"/>
<keyword evidence="3" id="KW-1185">Reference proteome</keyword>
<sequence>MTRRALLVGIDTYQAFRPLAGCVNDVAALLPLLSRNEDNSRNFYCQTLANVQRGVTRDELRQGVTRLLAPGAEVALLYAACHGVDRNGTVVLATSDGTRESPGIAITEILDAAAAKGVGEVLIILDCCLSGSAGVVPQLGSDASVLRTGLAMLTATRGDQLAGESTDGRGVFSTMLCGALAGGAADVRGNVSIGGLYAYLSECFGVWDQSPQLKANVTREIIIRRSRPAVPVEDLYELPDLFVTPEYELPLDPSYEPLAEPQHEEHQRVFGLLQRARAAKLVEPVGTDHLYFAAMESKPCRLTPLGRHYRLLAARDLL</sequence>